<keyword evidence="5 7" id="KW-0408">Iron</keyword>
<dbReference type="EMBL" id="NPDY01000006">
    <property type="protein sequence ID" value="PJZ69950.1"/>
    <property type="molecule type" value="Genomic_DNA"/>
</dbReference>
<dbReference type="PANTHER" id="PTHR24291:SF50">
    <property type="entry name" value="BIFUNCTIONAL ALBAFLAVENONE MONOOXYGENASE_TERPENE SYNTHASE"/>
    <property type="match status" value="1"/>
</dbReference>
<evidence type="ECO:0000256" key="5">
    <source>
        <dbReference type="ARBA" id="ARBA00023004"/>
    </source>
</evidence>
<dbReference type="PROSITE" id="PS00086">
    <property type="entry name" value="CYTOCHROME_P450"/>
    <property type="match status" value="1"/>
</dbReference>
<dbReference type="PANTHER" id="PTHR24291">
    <property type="entry name" value="CYTOCHROME P450 FAMILY 4"/>
    <property type="match status" value="1"/>
</dbReference>
<comment type="caution">
    <text evidence="10">The sequence shown here is derived from an EMBL/GenBank/DDBJ whole genome shotgun (WGS) entry which is preliminary data.</text>
</comment>
<keyword evidence="3 7" id="KW-0479">Metal-binding</keyword>
<keyword evidence="4 8" id="KW-0560">Oxidoreductase</keyword>
<dbReference type="PRINTS" id="PR00463">
    <property type="entry name" value="EP450I"/>
</dbReference>
<dbReference type="Pfam" id="PF00067">
    <property type="entry name" value="p450"/>
    <property type="match status" value="1"/>
</dbReference>
<dbReference type="CDD" id="cd20620">
    <property type="entry name" value="CYP132-like"/>
    <property type="match status" value="1"/>
</dbReference>
<name>A0A2M9ZKP0_9LEPT</name>
<comment type="cofactor">
    <cofactor evidence="7">
        <name>heme</name>
        <dbReference type="ChEBI" id="CHEBI:30413"/>
    </cofactor>
</comment>
<dbReference type="SUPFAM" id="SSF48264">
    <property type="entry name" value="Cytochrome P450"/>
    <property type="match status" value="1"/>
</dbReference>
<reference evidence="11 12" key="1">
    <citation type="submission" date="2017-07" db="EMBL/GenBank/DDBJ databases">
        <title>Leptospira spp. isolated from tropical soils.</title>
        <authorList>
            <person name="Thibeaux R."/>
            <person name="Iraola G."/>
            <person name="Ferres I."/>
            <person name="Bierque E."/>
            <person name="Girault D."/>
            <person name="Soupe-Gilbert M.-E."/>
            <person name="Picardeau M."/>
            <person name="Goarant C."/>
        </authorList>
    </citation>
    <scope>NUCLEOTIDE SEQUENCE [LARGE SCALE GENOMIC DNA]</scope>
    <source>
        <strain evidence="10 12">FH1-B-B1</strain>
        <strain evidence="9 11">FH1-B-C1</strain>
    </source>
</reference>
<dbReference type="GO" id="GO:0004497">
    <property type="term" value="F:monooxygenase activity"/>
    <property type="evidence" value="ECO:0007669"/>
    <property type="project" value="UniProtKB-KW"/>
</dbReference>
<dbReference type="AlphaFoldDB" id="A0A2M9ZKP0"/>
<dbReference type="EMBL" id="NPDZ01000008">
    <property type="protein sequence ID" value="PJZ72642.1"/>
    <property type="molecule type" value="Genomic_DNA"/>
</dbReference>
<evidence type="ECO:0000256" key="6">
    <source>
        <dbReference type="ARBA" id="ARBA00023033"/>
    </source>
</evidence>
<dbReference type="OrthoDB" id="9789468at2"/>
<dbReference type="Proteomes" id="UP000231990">
    <property type="component" value="Unassembled WGS sequence"/>
</dbReference>
<dbReference type="InterPro" id="IPR002401">
    <property type="entry name" value="Cyt_P450_E_grp-I"/>
</dbReference>
<evidence type="ECO:0000256" key="4">
    <source>
        <dbReference type="ARBA" id="ARBA00023002"/>
    </source>
</evidence>
<dbReference type="RefSeq" id="WP_100713617.1">
    <property type="nucleotide sequence ID" value="NZ_NPDY01000006.1"/>
</dbReference>
<evidence type="ECO:0000256" key="7">
    <source>
        <dbReference type="PIRSR" id="PIRSR602401-1"/>
    </source>
</evidence>
<comment type="similarity">
    <text evidence="1 8">Belongs to the cytochrome P450 family.</text>
</comment>
<evidence type="ECO:0000256" key="1">
    <source>
        <dbReference type="ARBA" id="ARBA00010617"/>
    </source>
</evidence>
<proteinExistence type="inferred from homology"/>
<dbReference type="InterPro" id="IPR050196">
    <property type="entry name" value="Cytochrome_P450_Monoox"/>
</dbReference>
<evidence type="ECO:0000313" key="11">
    <source>
        <dbReference type="Proteomes" id="UP000231962"/>
    </source>
</evidence>
<evidence type="ECO:0000313" key="10">
    <source>
        <dbReference type="EMBL" id="PJZ72642.1"/>
    </source>
</evidence>
<dbReference type="PRINTS" id="PR00385">
    <property type="entry name" value="P450"/>
</dbReference>
<dbReference type="GO" id="GO:0020037">
    <property type="term" value="F:heme binding"/>
    <property type="evidence" value="ECO:0007669"/>
    <property type="project" value="InterPro"/>
</dbReference>
<accession>A0A2M9ZKP0</accession>
<evidence type="ECO:0000256" key="3">
    <source>
        <dbReference type="ARBA" id="ARBA00022723"/>
    </source>
</evidence>
<keyword evidence="2 7" id="KW-0349">Heme</keyword>
<dbReference type="GO" id="GO:0016705">
    <property type="term" value="F:oxidoreductase activity, acting on paired donors, with incorporation or reduction of molecular oxygen"/>
    <property type="evidence" value="ECO:0007669"/>
    <property type="project" value="InterPro"/>
</dbReference>
<evidence type="ECO:0000256" key="8">
    <source>
        <dbReference type="RuleBase" id="RU000461"/>
    </source>
</evidence>
<evidence type="ECO:0000256" key="2">
    <source>
        <dbReference type="ARBA" id="ARBA00022617"/>
    </source>
</evidence>
<dbReference type="InterPro" id="IPR017972">
    <property type="entry name" value="Cyt_P450_CS"/>
</dbReference>
<dbReference type="InterPro" id="IPR036396">
    <property type="entry name" value="Cyt_P450_sf"/>
</dbReference>
<organism evidence="10 12">
    <name type="scientific">Leptospira perolatii</name>
    <dbReference type="NCBI Taxonomy" id="2023191"/>
    <lineage>
        <taxon>Bacteria</taxon>
        <taxon>Pseudomonadati</taxon>
        <taxon>Spirochaetota</taxon>
        <taxon>Spirochaetia</taxon>
        <taxon>Leptospirales</taxon>
        <taxon>Leptospiraceae</taxon>
        <taxon>Leptospira</taxon>
    </lineage>
</organism>
<evidence type="ECO:0000313" key="12">
    <source>
        <dbReference type="Proteomes" id="UP000231990"/>
    </source>
</evidence>
<evidence type="ECO:0000313" key="9">
    <source>
        <dbReference type="EMBL" id="PJZ69950.1"/>
    </source>
</evidence>
<gene>
    <name evidence="9" type="ORF">CH360_08590</name>
    <name evidence="10" type="ORF">CH373_13095</name>
</gene>
<sequence length="456" mass="52460">MFFLKEASNSKDRKKEPNLPPGTFGLLSLRFLPLLKRDTIGFFKKLNRKFGKTVRFGIFKISVHIITQPDDVRKVLQENSQNYHKGIFYIELGRILGKGILLSEGEFWKKQRKLIQPSFHRQRISEFVQVMANETDKMLNRWKNLKQTDVSREMMHLTFSIVGKTLFKTEVESYANRIESAVTIALGEVSKRAKRIFPAPFHWNTPGNVRIKQSIAEMNSVVYDLIEQRKKSPSNDIITMLLEARDEETGETMSEQQIRDEAITLLIAGHETTANALSWAFYLLSQNPEAFEKVRAEAFSVLGDREPNMDDIQKLSYTRKVVDETLRLYPPAWIIERRALGWDELGGYDVPPSTNVSICIFNLHRNPDFWNNPDQFDPDRFDEENSKDRPKYAYIPFGGGPRVCIGNVFALTEAVLVLAMVARKFRFSLVPGKKIALEPLVTLRPKYGVHLNLVST</sequence>
<dbReference type="InterPro" id="IPR001128">
    <property type="entry name" value="Cyt_P450"/>
</dbReference>
<dbReference type="GO" id="GO:0005506">
    <property type="term" value="F:iron ion binding"/>
    <property type="evidence" value="ECO:0007669"/>
    <property type="project" value="InterPro"/>
</dbReference>
<feature type="binding site" description="axial binding residue" evidence="7">
    <location>
        <position position="404"/>
    </location>
    <ligand>
        <name>heme</name>
        <dbReference type="ChEBI" id="CHEBI:30413"/>
    </ligand>
    <ligandPart>
        <name>Fe</name>
        <dbReference type="ChEBI" id="CHEBI:18248"/>
    </ligandPart>
</feature>
<dbReference type="Gene3D" id="1.10.630.10">
    <property type="entry name" value="Cytochrome P450"/>
    <property type="match status" value="1"/>
</dbReference>
<dbReference type="Proteomes" id="UP000231962">
    <property type="component" value="Unassembled WGS sequence"/>
</dbReference>
<protein>
    <submittedName>
        <fullName evidence="10">Cytochrome P450</fullName>
    </submittedName>
</protein>
<keyword evidence="11" id="KW-1185">Reference proteome</keyword>
<keyword evidence="6 8" id="KW-0503">Monooxygenase</keyword>